<feature type="domain" description="Phage tail collar" evidence="2">
    <location>
        <begin position="35"/>
        <end position="91"/>
    </location>
</feature>
<feature type="signal peptide" evidence="1">
    <location>
        <begin position="1"/>
        <end position="24"/>
    </location>
</feature>
<evidence type="ECO:0000313" key="3">
    <source>
        <dbReference type="EMBL" id="NVZ09880.1"/>
    </source>
</evidence>
<keyword evidence="4" id="KW-1185">Reference proteome</keyword>
<name>A0A850RG25_9GAMM</name>
<reference evidence="3 4" key="1">
    <citation type="submission" date="2020-06" db="EMBL/GenBank/DDBJ databases">
        <title>Whole-genome sequence of Allochromatium humboldtianum DSM 21881, type strain.</title>
        <authorList>
            <person name="Kyndt J.A."/>
            <person name="Meyer T.E."/>
        </authorList>
    </citation>
    <scope>NUCLEOTIDE SEQUENCE [LARGE SCALE GENOMIC DNA]</scope>
    <source>
        <strain evidence="3 4">DSM 21881</strain>
    </source>
</reference>
<dbReference type="Proteomes" id="UP000592294">
    <property type="component" value="Unassembled WGS sequence"/>
</dbReference>
<protein>
    <submittedName>
        <fullName evidence="3">Tail fiber protein</fullName>
    </submittedName>
</protein>
<dbReference type="AlphaFoldDB" id="A0A850RG25"/>
<feature type="chain" id="PRO_5033022917" evidence="1">
    <location>
        <begin position="25"/>
        <end position="192"/>
    </location>
</feature>
<proteinExistence type="predicted"/>
<dbReference type="RefSeq" id="WP_176976632.1">
    <property type="nucleotide sequence ID" value="NZ_JABZEO010000007.1"/>
</dbReference>
<dbReference type="SUPFAM" id="SSF88874">
    <property type="entry name" value="Receptor-binding domain of short tail fibre protein gp12"/>
    <property type="match status" value="1"/>
</dbReference>
<evidence type="ECO:0000256" key="1">
    <source>
        <dbReference type="SAM" id="SignalP"/>
    </source>
</evidence>
<dbReference type="InterPro" id="IPR011083">
    <property type="entry name" value="Phage_tail_collar_dom"/>
</dbReference>
<gene>
    <name evidence="3" type="ORF">HW932_11470</name>
</gene>
<accession>A0A850RG25</accession>
<keyword evidence="1" id="KW-0732">Signal</keyword>
<comment type="caution">
    <text evidence="3">The sequence shown here is derived from an EMBL/GenBank/DDBJ whole genome shotgun (WGS) entry which is preliminary data.</text>
</comment>
<sequence length="192" mass="19823">MSRLTAKTLALALAGALAAPPLLACPDSYSDAYIGSVCILASTYCPDGYAEANGQRLNIRGNEALFSLLGCTYGGDCTAMFALPDLRSRAPVHIGQGPGLNRIDQGQMGGAETVILTSSQLPGTTATVSATDVVIETALNSHGAKDSDGASVMASQVSVAQSGGNQPVSIRDPYLGVRYCIALRGIYPSRPW</sequence>
<dbReference type="InterPro" id="IPR037053">
    <property type="entry name" value="Phage_tail_collar_dom_sf"/>
</dbReference>
<organism evidence="3 4">
    <name type="scientific">Allochromatium humboldtianum</name>
    <dbReference type="NCBI Taxonomy" id="504901"/>
    <lineage>
        <taxon>Bacteria</taxon>
        <taxon>Pseudomonadati</taxon>
        <taxon>Pseudomonadota</taxon>
        <taxon>Gammaproteobacteria</taxon>
        <taxon>Chromatiales</taxon>
        <taxon>Chromatiaceae</taxon>
        <taxon>Allochromatium</taxon>
    </lineage>
</organism>
<dbReference type="Gene3D" id="3.90.1340.10">
    <property type="entry name" value="Phage tail collar domain"/>
    <property type="match status" value="1"/>
</dbReference>
<dbReference type="Pfam" id="PF07484">
    <property type="entry name" value="Collar"/>
    <property type="match status" value="1"/>
</dbReference>
<dbReference type="EMBL" id="JABZEO010000007">
    <property type="protein sequence ID" value="NVZ09880.1"/>
    <property type="molecule type" value="Genomic_DNA"/>
</dbReference>
<evidence type="ECO:0000313" key="4">
    <source>
        <dbReference type="Proteomes" id="UP000592294"/>
    </source>
</evidence>
<evidence type="ECO:0000259" key="2">
    <source>
        <dbReference type="Pfam" id="PF07484"/>
    </source>
</evidence>